<dbReference type="EMBL" id="MDYO01000080">
    <property type="protein sequence ID" value="OQD87333.1"/>
    <property type="molecule type" value="Genomic_DNA"/>
</dbReference>
<keyword evidence="2" id="KW-1185">Reference proteome</keyword>
<evidence type="ECO:0000313" key="1">
    <source>
        <dbReference type="EMBL" id="OQD87333.1"/>
    </source>
</evidence>
<proteinExistence type="predicted"/>
<gene>
    <name evidence="1" type="ORF">PENSOL_c080G08360</name>
</gene>
<name>A0A1V6QDQ2_9EURO</name>
<comment type="caution">
    <text evidence="1">The sequence shown here is derived from an EMBL/GenBank/DDBJ whole genome shotgun (WGS) entry which is preliminary data.</text>
</comment>
<organism evidence="1 2">
    <name type="scientific">Penicillium solitum</name>
    <dbReference type="NCBI Taxonomy" id="60172"/>
    <lineage>
        <taxon>Eukaryota</taxon>
        <taxon>Fungi</taxon>
        <taxon>Dikarya</taxon>
        <taxon>Ascomycota</taxon>
        <taxon>Pezizomycotina</taxon>
        <taxon>Eurotiomycetes</taxon>
        <taxon>Eurotiomycetidae</taxon>
        <taxon>Eurotiales</taxon>
        <taxon>Aspergillaceae</taxon>
        <taxon>Penicillium</taxon>
    </lineage>
</organism>
<sequence length="176" mass="18909">MACPSPFYSSSFPLLMSPEGLAAWIGEPGAEGRRPGSSPLCSGPSDSLQICPGLLDINVLLLSFVIVYCPRPQLRFCPVRRTDLSATLRMPGIQSQLDLVSAYLGHFDTSDLGCVHGGNVIVAHLALSFDTKCVSHGCSADGSGASTSVSEYLDSAQFPRLVVRCPRHFMVFETHY</sequence>
<evidence type="ECO:0000313" key="2">
    <source>
        <dbReference type="Proteomes" id="UP000191612"/>
    </source>
</evidence>
<dbReference type="Proteomes" id="UP000191612">
    <property type="component" value="Unassembled WGS sequence"/>
</dbReference>
<accession>A0A1V6QDQ2</accession>
<protein>
    <submittedName>
        <fullName evidence="1">Uncharacterized protein</fullName>
    </submittedName>
</protein>
<reference evidence="2" key="1">
    <citation type="journal article" date="2017" name="Nat. Microbiol.">
        <title>Global analysis of biosynthetic gene clusters reveals vast potential of secondary metabolite production in Penicillium species.</title>
        <authorList>
            <person name="Nielsen J.C."/>
            <person name="Grijseels S."/>
            <person name="Prigent S."/>
            <person name="Ji B."/>
            <person name="Dainat J."/>
            <person name="Nielsen K.F."/>
            <person name="Frisvad J.C."/>
            <person name="Workman M."/>
            <person name="Nielsen J."/>
        </authorList>
    </citation>
    <scope>NUCLEOTIDE SEQUENCE [LARGE SCALE GENOMIC DNA]</scope>
    <source>
        <strain evidence="2">IBT 29525</strain>
    </source>
</reference>
<dbReference type="AlphaFoldDB" id="A0A1V6QDQ2"/>